<feature type="transmembrane region" description="Helical" evidence="12">
    <location>
        <begin position="1181"/>
        <end position="1202"/>
    </location>
</feature>
<dbReference type="PROSITE" id="PS50088">
    <property type="entry name" value="ANK_REPEAT"/>
    <property type="match status" value="1"/>
</dbReference>
<dbReference type="GO" id="GO:0016887">
    <property type="term" value="F:ATP hydrolysis activity"/>
    <property type="evidence" value="ECO:0007669"/>
    <property type="project" value="InterPro"/>
</dbReference>
<dbReference type="SUPFAM" id="SSF52540">
    <property type="entry name" value="P-loop containing nucleoside triphosphate hydrolases"/>
    <property type="match status" value="2"/>
</dbReference>
<keyword evidence="15" id="KW-1185">Reference proteome</keyword>
<dbReference type="Pfam" id="PF01061">
    <property type="entry name" value="ABC2_membrane"/>
    <property type="match status" value="2"/>
</dbReference>
<feature type="region of interest" description="Disordered" evidence="11">
    <location>
        <begin position="805"/>
        <end position="837"/>
    </location>
</feature>
<evidence type="ECO:0000313" key="15">
    <source>
        <dbReference type="Proteomes" id="UP001194746"/>
    </source>
</evidence>
<dbReference type="FunFam" id="3.40.50.300:FF:000054">
    <property type="entry name" value="ABC multidrug transporter atrF"/>
    <property type="match status" value="1"/>
</dbReference>
<keyword evidence="5 12" id="KW-0812">Transmembrane</keyword>
<feature type="transmembrane region" description="Helical" evidence="12">
    <location>
        <begin position="511"/>
        <end position="534"/>
    </location>
</feature>
<feature type="repeat" description="ANK" evidence="10">
    <location>
        <begin position="1527"/>
        <end position="1559"/>
    </location>
</feature>
<comment type="caution">
    <text evidence="14">The sequence shown here is derived from an EMBL/GenBank/DDBJ whole genome shotgun (WGS) entry which is preliminary data.</text>
</comment>
<dbReference type="InterPro" id="IPR043926">
    <property type="entry name" value="ABCG_dom"/>
</dbReference>
<feature type="transmembrane region" description="Helical" evidence="12">
    <location>
        <begin position="1258"/>
        <end position="1283"/>
    </location>
</feature>
<keyword evidence="7" id="KW-0067">ATP-binding</keyword>
<dbReference type="GO" id="GO:0140359">
    <property type="term" value="F:ABC-type transporter activity"/>
    <property type="evidence" value="ECO:0007669"/>
    <property type="project" value="InterPro"/>
</dbReference>
<dbReference type="Proteomes" id="UP001194746">
    <property type="component" value="Unassembled WGS sequence"/>
</dbReference>
<feature type="transmembrane region" description="Helical" evidence="12">
    <location>
        <begin position="546"/>
        <end position="567"/>
    </location>
</feature>
<keyword evidence="9 12" id="KW-0472">Membrane</keyword>
<dbReference type="InterPro" id="IPR010929">
    <property type="entry name" value="PDR_CDR_ABC"/>
</dbReference>
<feature type="compositionally biased region" description="Polar residues" evidence="11">
    <location>
        <begin position="20"/>
        <end position="39"/>
    </location>
</feature>
<name>A0AAD4CSJ7_ASPNN</name>
<dbReference type="InterPro" id="IPR013525">
    <property type="entry name" value="ABC2_TM"/>
</dbReference>
<reference evidence="14" key="2">
    <citation type="submission" date="2020-02" db="EMBL/GenBank/DDBJ databases">
        <authorList>
            <person name="Gilchrist C.L.M."/>
            <person name="Chooi Y.-H."/>
        </authorList>
    </citation>
    <scope>NUCLEOTIDE SEQUENCE</scope>
    <source>
        <strain evidence="14">MST-FP2251</strain>
    </source>
</reference>
<dbReference type="SMART" id="SM00382">
    <property type="entry name" value="AAA"/>
    <property type="match status" value="2"/>
</dbReference>
<gene>
    <name evidence="14" type="ORF">FE257_002897</name>
</gene>
<dbReference type="PANTHER" id="PTHR19241">
    <property type="entry name" value="ATP-BINDING CASSETTE TRANSPORTER"/>
    <property type="match status" value="1"/>
</dbReference>
<proteinExistence type="inferred from homology"/>
<dbReference type="SMART" id="SM00248">
    <property type="entry name" value="ANK"/>
    <property type="match status" value="2"/>
</dbReference>
<dbReference type="Gene3D" id="3.40.50.300">
    <property type="entry name" value="P-loop containing nucleotide triphosphate hydrolases"/>
    <property type="match status" value="2"/>
</dbReference>
<dbReference type="Pfam" id="PF06422">
    <property type="entry name" value="PDR_CDR"/>
    <property type="match status" value="1"/>
</dbReference>
<keyword evidence="4" id="KW-1003">Cell membrane</keyword>
<evidence type="ECO:0000256" key="6">
    <source>
        <dbReference type="ARBA" id="ARBA00022741"/>
    </source>
</evidence>
<dbReference type="Gene3D" id="1.25.40.20">
    <property type="entry name" value="Ankyrin repeat-containing domain"/>
    <property type="match status" value="1"/>
</dbReference>
<evidence type="ECO:0000259" key="13">
    <source>
        <dbReference type="PROSITE" id="PS50893"/>
    </source>
</evidence>
<feature type="compositionally biased region" description="Basic and acidic residues" evidence="11">
    <location>
        <begin position="40"/>
        <end position="54"/>
    </location>
</feature>
<dbReference type="CDD" id="cd03232">
    <property type="entry name" value="ABCG_PDR_domain2"/>
    <property type="match status" value="1"/>
</dbReference>
<feature type="transmembrane region" description="Helical" evidence="12">
    <location>
        <begin position="1461"/>
        <end position="1480"/>
    </location>
</feature>
<dbReference type="SUPFAM" id="SSF48403">
    <property type="entry name" value="Ankyrin repeat"/>
    <property type="match status" value="1"/>
</dbReference>
<evidence type="ECO:0000256" key="11">
    <source>
        <dbReference type="SAM" id="MobiDB-lite"/>
    </source>
</evidence>
<evidence type="ECO:0000256" key="9">
    <source>
        <dbReference type="ARBA" id="ARBA00023136"/>
    </source>
</evidence>
<dbReference type="GO" id="GO:0005524">
    <property type="term" value="F:ATP binding"/>
    <property type="evidence" value="ECO:0007669"/>
    <property type="project" value="UniProtKB-KW"/>
</dbReference>
<organism evidence="14 15">
    <name type="scientific">Aspergillus nanangensis</name>
    <dbReference type="NCBI Taxonomy" id="2582783"/>
    <lineage>
        <taxon>Eukaryota</taxon>
        <taxon>Fungi</taxon>
        <taxon>Dikarya</taxon>
        <taxon>Ascomycota</taxon>
        <taxon>Pezizomycotina</taxon>
        <taxon>Eurotiomycetes</taxon>
        <taxon>Eurotiomycetidae</taxon>
        <taxon>Eurotiales</taxon>
        <taxon>Aspergillaceae</taxon>
        <taxon>Aspergillus</taxon>
        <taxon>Aspergillus subgen. Circumdati</taxon>
    </lineage>
</organism>
<dbReference type="EMBL" id="VCAU01000015">
    <property type="protein sequence ID" value="KAF9891934.1"/>
    <property type="molecule type" value="Genomic_DNA"/>
</dbReference>
<evidence type="ECO:0000256" key="5">
    <source>
        <dbReference type="ARBA" id="ARBA00022692"/>
    </source>
</evidence>
<sequence length="1584" mass="177752">MTLPLPPKENSWRSHLSEMHMSTDTIDSQTQLFDTTASSTKKEGSKRGQKRDLPWDEAGVHSLAQVLTAHSVGPDSDSPFDPNNQAYLDPNSPEFKPKDWAKAFYNIRYTAEGLAPRLAGFAFRDLSVSGYGTATDYQTSVGNAFLKLATRIGDMTGLRKKPKVNILRGLEGLVLPGEQLCVLGPPGSGCSTLLKTIAGDTLGLEVEPSSFFNYHGITAKQMSTRFRGEAIYTAEVDRHFAMLPVGDTLYFAALARTPREVPGGLSRNEYAKHLRDVIMAMFGIAHTKDTRVGNDFVRGVSGGERKRVTIAEAALSYAPLQCWDNSTRGLDSANAVEFCKTLRIQSDVFGMTSCVAIYQAPQSAYELFDKVIVLYEGHQIFFGSSYDAKAYFEGLGFDCPEAQTTPDFLTSMTSPSERVFRPGFESLAPRTAAEFAQRWRDSPERQRLLEQIREYIVEHPFDNADLRQFAQGRKSEKSKKQRDRSPYTLSYWRQITVCMWRECQRLKHDPYVTLFMLILNLIQNLIIASVFYNLPNDTSSFFRRGALMFMMILMSAFSSILEIMSLYDERPIVEKHNRYTLYHPSAASIASMIMSMPYKLVNLVLTNLLVYFMGNLRREPGAFFFYLLMSFMALMSMSMFFRFFASLTKTIEQALAPVSIINLALVLYTGFAITPAYMHGWASWLRYINPISYGFEAILVNELHDREFPCSSYVPTGPGYENLEPLNQVCSTVGSVPGSSLVSGDRFMIESYGYHWGNRWRDFGIILALTMFFFVCGLVASELVASERSKGEVLVFRRSKMNKSMLKQQQTDEEQTGSTSIYSEKGDQSSEKPPSVERQASVFHWQNVCYDIKVKGGERRLLDHVDGWIKPGELTALMGVSGAGKTTLLDVLASRTTIGVISGDMLVDGRQRDQSFQRKTGYVQQQDLHLATSTVREALEFSAVLRQPPQYTHREKLDYVNTVISLLNMEMYADAVVGVPGSGLNVEQRKRLTIGVELVARPKLLVFLDEPTSGLDSQTSWSICNVMEKLTNSGQAILCTIHQPSAMLFQRFDRLLLLASGGKTVYFGEVGQNAKILMDYFTRNGGSPCPEGSNPAEHMLEVIGAAPGAQTTIDWQTVWRSSDEYQEVQSELDRLRERSNYPSAVEDATDSTSYYTFAASTPMQFYLVSRRVFQQFWRTPSYIYSKIILCVGCALFIGFSFFNSTSTQQGLQNQMFGVLMFFFILMSLPTQIIPAFVSQRTLYEARERQSKTYSWQAFLVSNLCVELAWNTAMAIVAFLVWYYPMGLWRNTLYTDQLHSRSTLAFLIVWEGFMWATSMAYLTIAGVDSDQTAAGIGNLTGMMCFIFCGILASARSLPGFWIFMYRVNPFTYMASSFLSATLANAPMHCSDTEILSFAAPQNQSCGQFMAPYISANGGGVLNPDVMGGLGSDHCQFCTMTDTNQFLAGVGANWSTRWRDFGIVWAFIVFNTAGAIFLYWLCRVPKGQKVERHSDSIPVLRLLIANGATINSTMYEDHYPSRALSHFMPRGTALHKAAELGKVDVLHYLVDEGANLDIKDANGRTALEYAQMLNQREAFQALKKLN</sequence>
<feature type="domain" description="ABC transporter" evidence="13">
    <location>
        <begin position="843"/>
        <end position="1086"/>
    </location>
</feature>
<dbReference type="PROSITE" id="PS00211">
    <property type="entry name" value="ABC_TRANSPORTER_1"/>
    <property type="match status" value="1"/>
</dbReference>
<keyword evidence="8 12" id="KW-1133">Transmembrane helix</keyword>
<evidence type="ECO:0000256" key="1">
    <source>
        <dbReference type="ARBA" id="ARBA00004651"/>
    </source>
</evidence>
<accession>A0AAD4CSJ7</accession>
<feature type="region of interest" description="Disordered" evidence="11">
    <location>
        <begin position="1"/>
        <end position="54"/>
    </location>
</feature>
<evidence type="ECO:0000313" key="14">
    <source>
        <dbReference type="EMBL" id="KAF9891934.1"/>
    </source>
</evidence>
<evidence type="ECO:0000256" key="10">
    <source>
        <dbReference type="PROSITE-ProRule" id="PRU00023"/>
    </source>
</evidence>
<dbReference type="Pfam" id="PF14510">
    <property type="entry name" value="ABC_trans_N"/>
    <property type="match status" value="1"/>
</dbReference>
<dbReference type="PROSITE" id="PS50893">
    <property type="entry name" value="ABC_TRANSPORTER_2"/>
    <property type="match status" value="2"/>
</dbReference>
<dbReference type="InterPro" id="IPR027417">
    <property type="entry name" value="P-loop_NTPase"/>
</dbReference>
<evidence type="ECO:0000256" key="4">
    <source>
        <dbReference type="ARBA" id="ARBA00022475"/>
    </source>
</evidence>
<dbReference type="InterPro" id="IPR003593">
    <property type="entry name" value="AAA+_ATPase"/>
</dbReference>
<dbReference type="PROSITE" id="PS50297">
    <property type="entry name" value="ANK_REP_REGION"/>
    <property type="match status" value="1"/>
</dbReference>
<feature type="transmembrane region" description="Helical" evidence="12">
    <location>
        <begin position="623"/>
        <end position="644"/>
    </location>
</feature>
<dbReference type="Pfam" id="PF19055">
    <property type="entry name" value="ABC2_membrane_7"/>
    <property type="match status" value="1"/>
</dbReference>
<dbReference type="FunFam" id="3.40.50.300:FF:003632">
    <property type="entry name" value="ABC multidrug transporter (Eurofung)"/>
    <property type="match status" value="1"/>
</dbReference>
<feature type="transmembrane region" description="Helical" evidence="12">
    <location>
        <begin position="1338"/>
        <end position="1362"/>
    </location>
</feature>
<dbReference type="InterPro" id="IPR036770">
    <property type="entry name" value="Ankyrin_rpt-contain_sf"/>
</dbReference>
<dbReference type="InterPro" id="IPR002110">
    <property type="entry name" value="Ankyrin_rpt"/>
</dbReference>
<feature type="domain" description="ABC transporter" evidence="13">
    <location>
        <begin position="150"/>
        <end position="401"/>
    </location>
</feature>
<reference evidence="14" key="1">
    <citation type="journal article" date="2019" name="Beilstein J. Org. Chem.">
        <title>Nanangenines: drimane sesquiterpenoids as the dominant metabolite cohort of a novel Australian fungus, Aspergillus nanangensis.</title>
        <authorList>
            <person name="Lacey H.J."/>
            <person name="Gilchrist C.L.M."/>
            <person name="Crombie A."/>
            <person name="Kalaitzis J.A."/>
            <person name="Vuong D."/>
            <person name="Rutledge P.J."/>
            <person name="Turner P."/>
            <person name="Pitt J.I."/>
            <person name="Lacey E."/>
            <person name="Chooi Y.H."/>
            <person name="Piggott A.M."/>
        </authorList>
    </citation>
    <scope>NUCLEOTIDE SEQUENCE</scope>
    <source>
        <strain evidence="14">MST-FP2251</strain>
    </source>
</reference>
<keyword evidence="6" id="KW-0547">Nucleotide-binding</keyword>
<feature type="transmembrane region" description="Helical" evidence="12">
    <location>
        <begin position="1214"/>
        <end position="1237"/>
    </location>
</feature>
<feature type="transmembrane region" description="Helical" evidence="12">
    <location>
        <begin position="656"/>
        <end position="678"/>
    </location>
</feature>
<comment type="similarity">
    <text evidence="2">Belongs to the ABC transporter superfamily. ABCG family. PDR (TC 3.A.1.205) subfamily.</text>
</comment>
<feature type="transmembrane region" description="Helical" evidence="12">
    <location>
        <begin position="763"/>
        <end position="780"/>
    </location>
</feature>
<dbReference type="InterPro" id="IPR003439">
    <property type="entry name" value="ABC_transporter-like_ATP-bd"/>
</dbReference>
<dbReference type="InterPro" id="IPR017871">
    <property type="entry name" value="ABC_transporter-like_CS"/>
</dbReference>
<feature type="transmembrane region" description="Helical" evidence="12">
    <location>
        <begin position="1303"/>
        <end position="1326"/>
    </location>
</feature>
<dbReference type="Pfam" id="PF00005">
    <property type="entry name" value="ABC_tran"/>
    <property type="match status" value="2"/>
</dbReference>
<dbReference type="InterPro" id="IPR034003">
    <property type="entry name" value="ABCG_PDR_2"/>
</dbReference>
<evidence type="ECO:0000256" key="3">
    <source>
        <dbReference type="ARBA" id="ARBA00022448"/>
    </source>
</evidence>
<feature type="region of interest" description="Disordered" evidence="11">
    <location>
        <begin position="71"/>
        <end position="93"/>
    </location>
</feature>
<keyword evidence="10" id="KW-0040">ANK repeat</keyword>
<evidence type="ECO:0000256" key="12">
    <source>
        <dbReference type="SAM" id="Phobius"/>
    </source>
</evidence>
<evidence type="ECO:0000256" key="8">
    <source>
        <dbReference type="ARBA" id="ARBA00022989"/>
    </source>
</evidence>
<comment type="subcellular location">
    <subcellularLocation>
        <location evidence="1">Cell membrane</location>
        <topology evidence="1">Multi-pass membrane protein</topology>
    </subcellularLocation>
</comment>
<protein>
    <recommendedName>
        <fullName evidence="13">ABC transporter domain-containing protein</fullName>
    </recommendedName>
</protein>
<keyword evidence="3" id="KW-0813">Transport</keyword>
<dbReference type="Pfam" id="PF12796">
    <property type="entry name" value="Ank_2"/>
    <property type="match status" value="1"/>
</dbReference>
<dbReference type="InterPro" id="IPR029481">
    <property type="entry name" value="ABC_trans_N"/>
</dbReference>
<evidence type="ECO:0000256" key="7">
    <source>
        <dbReference type="ARBA" id="ARBA00022840"/>
    </source>
</evidence>
<feature type="transmembrane region" description="Helical" evidence="12">
    <location>
        <begin position="587"/>
        <end position="611"/>
    </location>
</feature>
<evidence type="ECO:0000256" key="2">
    <source>
        <dbReference type="ARBA" id="ARBA00006012"/>
    </source>
</evidence>
<dbReference type="GO" id="GO:0005886">
    <property type="term" value="C:plasma membrane"/>
    <property type="evidence" value="ECO:0007669"/>
    <property type="project" value="UniProtKB-SubCell"/>
</dbReference>